<feature type="domain" description="ATPase AAA-type core" evidence="2">
    <location>
        <begin position="349"/>
        <end position="400"/>
    </location>
</feature>
<dbReference type="InterPro" id="IPR003959">
    <property type="entry name" value="ATPase_AAA_core"/>
</dbReference>
<dbReference type="InterPro" id="IPR027417">
    <property type="entry name" value="P-loop_NTPase"/>
</dbReference>
<organism evidence="3 4">
    <name type="scientific">Cudoniella acicularis</name>
    <dbReference type="NCBI Taxonomy" id="354080"/>
    <lineage>
        <taxon>Eukaryota</taxon>
        <taxon>Fungi</taxon>
        <taxon>Dikarya</taxon>
        <taxon>Ascomycota</taxon>
        <taxon>Pezizomycotina</taxon>
        <taxon>Leotiomycetes</taxon>
        <taxon>Helotiales</taxon>
        <taxon>Tricladiaceae</taxon>
        <taxon>Cudoniella</taxon>
    </lineage>
</organism>
<protein>
    <recommendedName>
        <fullName evidence="2">ATPase AAA-type core domain-containing protein</fullName>
    </recommendedName>
</protein>
<evidence type="ECO:0000313" key="3">
    <source>
        <dbReference type="EMBL" id="KAF4625275.1"/>
    </source>
</evidence>
<feature type="compositionally biased region" description="Low complexity" evidence="1">
    <location>
        <begin position="32"/>
        <end position="41"/>
    </location>
</feature>
<name>A0A8H4VYR2_9HELO</name>
<feature type="region of interest" description="Disordered" evidence="1">
    <location>
        <begin position="236"/>
        <end position="268"/>
    </location>
</feature>
<comment type="caution">
    <text evidence="3">The sequence shown here is derived from an EMBL/GenBank/DDBJ whole genome shotgun (WGS) entry which is preliminary data.</text>
</comment>
<accession>A0A8H4VYR2</accession>
<dbReference type="GO" id="GO:0016887">
    <property type="term" value="F:ATP hydrolysis activity"/>
    <property type="evidence" value="ECO:0007669"/>
    <property type="project" value="InterPro"/>
</dbReference>
<dbReference type="Gene3D" id="3.40.50.300">
    <property type="entry name" value="P-loop containing nucleotide triphosphate hydrolases"/>
    <property type="match status" value="1"/>
</dbReference>
<reference evidence="3 4" key="1">
    <citation type="submission" date="2020-03" db="EMBL/GenBank/DDBJ databases">
        <title>Draft Genome Sequence of Cudoniella acicularis.</title>
        <authorList>
            <person name="Buettner E."/>
            <person name="Kellner H."/>
        </authorList>
    </citation>
    <scope>NUCLEOTIDE SEQUENCE [LARGE SCALE GENOMIC DNA]</scope>
    <source>
        <strain evidence="3 4">DSM 108380</strain>
    </source>
</reference>
<dbReference type="SUPFAM" id="SSF52540">
    <property type="entry name" value="P-loop containing nucleoside triphosphate hydrolases"/>
    <property type="match status" value="1"/>
</dbReference>
<dbReference type="EMBL" id="JAAMPI010001421">
    <property type="protein sequence ID" value="KAF4625275.1"/>
    <property type="molecule type" value="Genomic_DNA"/>
</dbReference>
<dbReference type="GO" id="GO:0005524">
    <property type="term" value="F:ATP binding"/>
    <property type="evidence" value="ECO:0007669"/>
    <property type="project" value="InterPro"/>
</dbReference>
<keyword evidence="4" id="KW-1185">Reference proteome</keyword>
<evidence type="ECO:0000313" key="4">
    <source>
        <dbReference type="Proteomes" id="UP000566819"/>
    </source>
</evidence>
<evidence type="ECO:0000259" key="2">
    <source>
        <dbReference type="Pfam" id="PF00004"/>
    </source>
</evidence>
<proteinExistence type="predicted"/>
<dbReference type="PANTHER" id="PTHR46411">
    <property type="entry name" value="FAMILY ATPASE, PUTATIVE-RELATED"/>
    <property type="match status" value="1"/>
</dbReference>
<feature type="region of interest" description="Disordered" evidence="1">
    <location>
        <begin position="25"/>
        <end position="46"/>
    </location>
</feature>
<feature type="compositionally biased region" description="Polar residues" evidence="1">
    <location>
        <begin position="250"/>
        <end position="268"/>
    </location>
</feature>
<evidence type="ECO:0000256" key="1">
    <source>
        <dbReference type="SAM" id="MobiDB-lite"/>
    </source>
</evidence>
<dbReference type="OrthoDB" id="10042665at2759"/>
<gene>
    <name evidence="3" type="ORF">G7Y89_g12896</name>
</gene>
<dbReference type="AlphaFoldDB" id="A0A8H4VYR2"/>
<dbReference type="Proteomes" id="UP000566819">
    <property type="component" value="Unassembled WGS sequence"/>
</dbReference>
<dbReference type="Pfam" id="PF00004">
    <property type="entry name" value="AAA"/>
    <property type="match status" value="1"/>
</dbReference>
<dbReference type="PANTHER" id="PTHR46411:SF3">
    <property type="entry name" value="AAA+ ATPASE DOMAIN-CONTAINING PROTEIN"/>
    <property type="match status" value="1"/>
</dbReference>
<sequence>MADAKAIKSAIEALASQFNMKVLGDDKKEGSADTTPGADTPATDKDPELKDLFEPLYLEFERLFNQLYAHQFIPFVHRWSELLEAMKSEKDPITKYRVKTLHNLLKEELKDTIKALEDFITQGVTTQGGVPTAMSFVRAPIGWSGTAFGKGSETISIHAFAGTQAIPSLAAFLLLLHPEEHKIREILIKRGEKYEQLGIALTWDKKGQRMPLAVSGKIVIDIESFNRHNLMQSESVSGSLSDEDGECKLNPSNEVDSPNGDNYTTTTTSPKVGLTAIGHLICKSTVAGYSLKLKKWHFVSEIVWNDDAFSKLVLPEDTKDILMSFVESQVENKNSFDDVIAGKGKGIIILLSGPPGVGKTLTAESVAESIHIPLYMISASDLGTYSGEVEESLQEILEMIAK</sequence>